<dbReference type="InterPro" id="IPR029058">
    <property type="entry name" value="AB_hydrolase_fold"/>
</dbReference>
<sequence>MIDIVICVDGTNSKTYKNSSVRNFYHSVQAQEKVFHDGPSEGGGIAGADWLVIRNQLRSDLDRVARKYGEESFFNGYQCTIGRNPGFRFILVGHSRGGHVVIHLAAMLKYRSHFMGLYDAVERTSTRWDSFSRTIYNVDHVFHARRHPEVGSRTAQPLAWREALPGWGWGSALATAAGSRLMDFGNTGTSTGDGGAYQERLFRTSHGGIGGDVLTEAVVGIPLVDDTSCAVTLLQRSAAQQAKRAGCLVESREADEYIRRSARLVGVRI</sequence>
<accession>A0ABP8HRF5</accession>
<reference evidence="2" key="1">
    <citation type="journal article" date="2019" name="Int. J. Syst. Evol. Microbiol.">
        <title>The Global Catalogue of Microorganisms (GCM) 10K type strain sequencing project: providing services to taxonomists for standard genome sequencing and annotation.</title>
        <authorList>
            <consortium name="The Broad Institute Genomics Platform"/>
            <consortium name="The Broad Institute Genome Sequencing Center for Infectious Disease"/>
            <person name="Wu L."/>
            <person name="Ma J."/>
        </authorList>
    </citation>
    <scope>NUCLEOTIDE SEQUENCE [LARGE SCALE GENOMIC DNA]</scope>
    <source>
        <strain evidence="2">JCM 17919</strain>
    </source>
</reference>
<organism evidence="1 2">
    <name type="scientific">Flaviaesturariibacter amylovorans</name>
    <dbReference type="NCBI Taxonomy" id="1084520"/>
    <lineage>
        <taxon>Bacteria</taxon>
        <taxon>Pseudomonadati</taxon>
        <taxon>Bacteroidota</taxon>
        <taxon>Chitinophagia</taxon>
        <taxon>Chitinophagales</taxon>
        <taxon>Chitinophagaceae</taxon>
        <taxon>Flaviaestuariibacter</taxon>
    </lineage>
</organism>
<dbReference type="Proteomes" id="UP001501725">
    <property type="component" value="Unassembled WGS sequence"/>
</dbReference>
<name>A0ABP8HRF5_9BACT</name>
<dbReference type="EMBL" id="BAABGY010000016">
    <property type="protein sequence ID" value="GAA4343129.1"/>
    <property type="molecule type" value="Genomic_DNA"/>
</dbReference>
<dbReference type="RefSeq" id="WP_345258048.1">
    <property type="nucleotide sequence ID" value="NZ_BAABGY010000016.1"/>
</dbReference>
<dbReference type="SUPFAM" id="SSF53474">
    <property type="entry name" value="alpha/beta-Hydrolases"/>
    <property type="match status" value="1"/>
</dbReference>
<dbReference type="Gene3D" id="3.40.50.1820">
    <property type="entry name" value="alpha/beta hydrolase"/>
    <property type="match status" value="1"/>
</dbReference>
<proteinExistence type="predicted"/>
<evidence type="ECO:0000313" key="2">
    <source>
        <dbReference type="Proteomes" id="UP001501725"/>
    </source>
</evidence>
<keyword evidence="2" id="KW-1185">Reference proteome</keyword>
<evidence type="ECO:0008006" key="3">
    <source>
        <dbReference type="Google" id="ProtNLM"/>
    </source>
</evidence>
<evidence type="ECO:0000313" key="1">
    <source>
        <dbReference type="EMBL" id="GAA4343129.1"/>
    </source>
</evidence>
<protein>
    <recommendedName>
        <fullName evidence="3">DUF2235 domain-containing protein</fullName>
    </recommendedName>
</protein>
<comment type="caution">
    <text evidence="1">The sequence shown here is derived from an EMBL/GenBank/DDBJ whole genome shotgun (WGS) entry which is preliminary data.</text>
</comment>
<gene>
    <name evidence="1" type="ORF">GCM10023184_43210</name>
</gene>